<keyword evidence="4" id="KW-1185">Reference proteome</keyword>
<comment type="caution">
    <text evidence="3">The sequence shown here is derived from an EMBL/GenBank/DDBJ whole genome shotgun (WGS) entry which is preliminary data.</text>
</comment>
<evidence type="ECO:0000256" key="1">
    <source>
        <dbReference type="SAM" id="Coils"/>
    </source>
</evidence>
<dbReference type="Pfam" id="PF03993">
    <property type="entry name" value="DUF349"/>
    <property type="match status" value="5"/>
</dbReference>
<evidence type="ECO:0000313" key="3">
    <source>
        <dbReference type="EMBL" id="TQO35978.1"/>
    </source>
</evidence>
<name>A0ABY3A6W5_9FLAO</name>
<proteinExistence type="predicted"/>
<feature type="coiled-coil region" evidence="1">
    <location>
        <begin position="615"/>
        <end position="727"/>
    </location>
</feature>
<feature type="compositionally biased region" description="Basic and acidic residues" evidence="2">
    <location>
        <begin position="46"/>
        <end position="84"/>
    </location>
</feature>
<dbReference type="InterPro" id="IPR007139">
    <property type="entry name" value="DUF349"/>
</dbReference>
<dbReference type="Proteomes" id="UP000315363">
    <property type="component" value="Unassembled WGS sequence"/>
</dbReference>
<evidence type="ECO:0000256" key="2">
    <source>
        <dbReference type="SAM" id="MobiDB-lite"/>
    </source>
</evidence>
<organism evidence="3 4">
    <name type="scientific">Arenibacter algicola</name>
    <dbReference type="NCBI Taxonomy" id="616991"/>
    <lineage>
        <taxon>Bacteria</taxon>
        <taxon>Pseudomonadati</taxon>
        <taxon>Bacteroidota</taxon>
        <taxon>Flavobacteriia</taxon>
        <taxon>Flavobacteriales</taxon>
        <taxon>Flavobacteriaceae</taxon>
        <taxon>Arenibacter</taxon>
    </lineage>
</organism>
<evidence type="ECO:0000313" key="4">
    <source>
        <dbReference type="Proteomes" id="UP000315363"/>
    </source>
</evidence>
<sequence>MLEDKEDNLQNNVGTEETSGSTEEKNNSESETEANSAPSPETIETDSGKNTKEVVEDKSAPIDLETKDEGKLKESSTQKAPEKEESPEEVGTTEDVVKSKKSAETTEEKEEDVLEEIDESNAEDAEDSDNHQRHHIPMPDYHAMSMENLVGELQRLVRNEKVQAIKKHVDGIKYEFDQKFQEFIDEKKEDFVNSGGNEIDFRYNSVAKRQFNEVYSDYREKRNSYYKNLEQGLKSNLAQRLEIINELKALVNVEEDINTTYKNFKDLQERWKNAGPIPRANYNDVWRTYHHHIEIFYDFLHLNRELRDLDFKHNYEEKLKIVVRAEELVQMEDLNKAFQELQTLHKIWKEDIGPVGKEHREEIWDRFSNATKLLHQRRQDYYKDLEKVYEQNLEKKHEIIQAISTIATHIASSHKELQQQIREVEKLRDSFFKAGKVPQKVNERTWASFKDAVREFNRNKNNYYKNLKKDQQANLDKKRALLELAVSLKDSEEWDTTTQEMKRIQNEWKKIGHVPRKYSDKIWKEFKTACNHYFDRLHALKNEAHKEEIENFDKKNACLENLKSFQLSGDKSKDLAAIKEFIAEWKEAGRVPFNKKSINAKFNKILDALFKKLDVNRQEAELLKYGNKIQQLANNDNDYAISNERTFIRRKIDESKSEIRQLENNLQFFSNASEDNPLVKEVIKNINNHKESLATWKAKLKKLNILENNLIKEAEEAENEQDSSADEE</sequence>
<accession>A0ABY3A6W5</accession>
<gene>
    <name evidence="3" type="ORF">GQ41_0544</name>
</gene>
<reference evidence="3 4" key="1">
    <citation type="submission" date="2019-06" db="EMBL/GenBank/DDBJ databases">
        <title>A large-scale integrated study on North Sea by COGITO (Coastal Microbe Genomic &amp; Taxonomic Observatory).</title>
        <authorList>
            <person name="Teeling H."/>
        </authorList>
    </citation>
    <scope>NUCLEOTIDE SEQUENCE [LARGE SCALE GENOMIC DNA]</scope>
    <source>
        <strain evidence="3 4">MAR_2009_79</strain>
    </source>
</reference>
<keyword evidence="1" id="KW-0175">Coiled coil</keyword>
<feature type="compositionally biased region" description="Acidic residues" evidence="2">
    <location>
        <begin position="107"/>
        <end position="127"/>
    </location>
</feature>
<dbReference type="EMBL" id="VHIF01000001">
    <property type="protein sequence ID" value="TQO35978.1"/>
    <property type="molecule type" value="Genomic_DNA"/>
</dbReference>
<feature type="region of interest" description="Disordered" evidence="2">
    <location>
        <begin position="1"/>
        <end position="137"/>
    </location>
</feature>
<protein>
    <submittedName>
        <fullName evidence="3">Uncharacterized protein DUF349</fullName>
    </submittedName>
</protein>
<feature type="compositionally biased region" description="Basic and acidic residues" evidence="2">
    <location>
        <begin position="95"/>
        <end position="106"/>
    </location>
</feature>
<dbReference type="RefSeq" id="WP_142188365.1">
    <property type="nucleotide sequence ID" value="NZ_VHIF01000001.1"/>
</dbReference>